<evidence type="ECO:0000313" key="2">
    <source>
        <dbReference type="Proteomes" id="UP000192468"/>
    </source>
</evidence>
<dbReference type="RefSeq" id="WP_084113533.1">
    <property type="nucleotide sequence ID" value="NZ_FWXH01000002.1"/>
</dbReference>
<dbReference type="EMBL" id="FWXH01000002">
    <property type="protein sequence ID" value="SMC17471.1"/>
    <property type="molecule type" value="Genomic_DNA"/>
</dbReference>
<dbReference type="OrthoDB" id="2062286at2"/>
<evidence type="ECO:0008006" key="3">
    <source>
        <dbReference type="Google" id="ProtNLM"/>
    </source>
</evidence>
<keyword evidence="2" id="KW-1185">Reference proteome</keyword>
<protein>
    <recommendedName>
        <fullName evidence="3">HNH endonuclease</fullName>
    </recommendedName>
</protein>
<organism evidence="1 2">
    <name type="scientific">Clostridium acidisoli DSM 12555</name>
    <dbReference type="NCBI Taxonomy" id="1121291"/>
    <lineage>
        <taxon>Bacteria</taxon>
        <taxon>Bacillati</taxon>
        <taxon>Bacillota</taxon>
        <taxon>Clostridia</taxon>
        <taxon>Eubacteriales</taxon>
        <taxon>Clostridiaceae</taxon>
        <taxon>Clostridium</taxon>
    </lineage>
</organism>
<dbReference type="InterPro" id="IPR044925">
    <property type="entry name" value="His-Me_finger_sf"/>
</dbReference>
<name>A0A1W1X236_9CLOT</name>
<dbReference type="STRING" id="1121291.SAMN02745134_00340"/>
<dbReference type="SUPFAM" id="SSF54060">
    <property type="entry name" value="His-Me finger endonucleases"/>
    <property type="match status" value="1"/>
</dbReference>
<proteinExistence type="predicted"/>
<accession>A0A1W1X236</accession>
<reference evidence="1 2" key="1">
    <citation type="submission" date="2017-04" db="EMBL/GenBank/DDBJ databases">
        <authorList>
            <person name="Afonso C.L."/>
            <person name="Miller P.J."/>
            <person name="Scott M.A."/>
            <person name="Spackman E."/>
            <person name="Goraichik I."/>
            <person name="Dimitrov K.M."/>
            <person name="Suarez D.L."/>
            <person name="Swayne D.E."/>
        </authorList>
    </citation>
    <scope>NUCLEOTIDE SEQUENCE [LARGE SCALE GENOMIC DNA]</scope>
    <source>
        <strain evidence="1 2">DSM 12555</strain>
    </source>
</reference>
<gene>
    <name evidence="1" type="ORF">SAMN02745134_00340</name>
</gene>
<dbReference type="Proteomes" id="UP000192468">
    <property type="component" value="Unassembled WGS sequence"/>
</dbReference>
<evidence type="ECO:0000313" key="1">
    <source>
        <dbReference type="EMBL" id="SMC17471.1"/>
    </source>
</evidence>
<dbReference type="AlphaFoldDB" id="A0A1W1X236"/>
<sequence>MIKAYISDNQIVFNLSEPDRLAYTEYDEKLWEKIKDINWTIQKNKKGEPKYLVSGKLKKSLHQLVIENYFGAETLKEAYKTGMIIEHLNNDGFDCKISNLYFLKKIRNTYKGMHFDKESEKAIPILAMRIFHIIENGTFQMTIGFNAKAKEINSGRPIQSIRFLYKCDYWMVIQDAEMILEKFLSNIKFDLSNSDRIYRYVKYELEYAPEAILTEEEAMAGLKPGNIIWRNGEPLFLTGDTNRFRIISVSPKKDWDL</sequence>